<dbReference type="Pfam" id="PF00512">
    <property type="entry name" value="HisKA"/>
    <property type="match status" value="1"/>
</dbReference>
<dbReference type="InterPro" id="IPR006189">
    <property type="entry name" value="CHASE_dom"/>
</dbReference>
<dbReference type="SUPFAM" id="SSF55874">
    <property type="entry name" value="ATPase domain of HSP90 chaperone/DNA topoisomerase II/histidine kinase"/>
    <property type="match status" value="1"/>
</dbReference>
<reference evidence="14 15" key="1">
    <citation type="submission" date="2018-02" db="EMBL/GenBank/DDBJ databases">
        <title>Complete genome of Nitrosopumilus oxyclinae HCE1.</title>
        <authorList>
            <person name="Qin W."/>
            <person name="Zheng Y."/>
            <person name="Stahl D.A."/>
        </authorList>
    </citation>
    <scope>NUCLEOTIDE SEQUENCE [LARGE SCALE GENOMIC DNA]</scope>
    <source>
        <strain evidence="14 15">HCE1</strain>
    </source>
</reference>
<keyword evidence="8 11" id="KW-1133">Transmembrane helix</keyword>
<dbReference type="InterPro" id="IPR003594">
    <property type="entry name" value="HATPase_dom"/>
</dbReference>
<dbReference type="SMART" id="SM00387">
    <property type="entry name" value="HATPase_c"/>
    <property type="match status" value="1"/>
</dbReference>
<keyword evidence="7" id="KW-0067">ATP-binding</keyword>
<dbReference type="CDD" id="cd00075">
    <property type="entry name" value="HATPase"/>
    <property type="match status" value="1"/>
</dbReference>
<name>A0A7D5M345_9ARCH</name>
<evidence type="ECO:0000256" key="6">
    <source>
        <dbReference type="ARBA" id="ARBA00022777"/>
    </source>
</evidence>
<evidence type="ECO:0000256" key="9">
    <source>
        <dbReference type="ARBA" id="ARBA00023012"/>
    </source>
</evidence>
<dbReference type="PRINTS" id="PR00344">
    <property type="entry name" value="BCTRLSENSOR"/>
</dbReference>
<dbReference type="Gene3D" id="1.10.287.130">
    <property type="match status" value="1"/>
</dbReference>
<dbReference type="SMART" id="SM00388">
    <property type="entry name" value="HisKA"/>
    <property type="match status" value="1"/>
</dbReference>
<dbReference type="GO" id="GO:0016020">
    <property type="term" value="C:membrane"/>
    <property type="evidence" value="ECO:0007669"/>
    <property type="project" value="UniProtKB-SubCell"/>
</dbReference>
<dbReference type="InterPro" id="IPR036097">
    <property type="entry name" value="HisK_dim/P_sf"/>
</dbReference>
<evidence type="ECO:0000256" key="10">
    <source>
        <dbReference type="ARBA" id="ARBA00023136"/>
    </source>
</evidence>
<dbReference type="GO" id="GO:0005524">
    <property type="term" value="F:ATP binding"/>
    <property type="evidence" value="ECO:0007669"/>
    <property type="project" value="UniProtKB-KW"/>
</dbReference>
<dbReference type="PANTHER" id="PTHR43065:SF10">
    <property type="entry name" value="PEROXIDE STRESS-ACTIVATED HISTIDINE KINASE MAK3"/>
    <property type="match status" value="1"/>
</dbReference>
<keyword evidence="3" id="KW-0808">Transferase</keyword>
<keyword evidence="4 11" id="KW-0812">Transmembrane</keyword>
<evidence type="ECO:0008006" key="16">
    <source>
        <dbReference type="Google" id="ProtNLM"/>
    </source>
</evidence>
<dbReference type="KEGG" id="nox:C5F49_06100"/>
<feature type="domain" description="Histidine kinase" evidence="12">
    <location>
        <begin position="345"/>
        <end position="546"/>
    </location>
</feature>
<dbReference type="GO" id="GO:0000155">
    <property type="term" value="F:phosphorelay sensor kinase activity"/>
    <property type="evidence" value="ECO:0007669"/>
    <property type="project" value="InterPro"/>
</dbReference>
<dbReference type="InterPro" id="IPR003661">
    <property type="entry name" value="HisK_dim/P_dom"/>
</dbReference>
<keyword evidence="2" id="KW-0597">Phosphoprotein</keyword>
<feature type="transmembrane region" description="Helical" evidence="11">
    <location>
        <begin position="296"/>
        <end position="317"/>
    </location>
</feature>
<evidence type="ECO:0000256" key="11">
    <source>
        <dbReference type="SAM" id="Phobius"/>
    </source>
</evidence>
<dbReference type="Pfam" id="PF03924">
    <property type="entry name" value="CHASE"/>
    <property type="match status" value="1"/>
</dbReference>
<dbReference type="PROSITE" id="PS50109">
    <property type="entry name" value="HIS_KIN"/>
    <property type="match status" value="1"/>
</dbReference>
<accession>A0A7D5M345</accession>
<proteinExistence type="predicted"/>
<feature type="domain" description="CHASE" evidence="13">
    <location>
        <begin position="125"/>
        <end position="283"/>
    </location>
</feature>
<keyword evidence="9" id="KW-0902">Two-component regulatory system</keyword>
<dbReference type="InterPro" id="IPR042240">
    <property type="entry name" value="CHASE_sf"/>
</dbReference>
<gene>
    <name evidence="14" type="ORF">C5F49_06100</name>
</gene>
<evidence type="ECO:0000256" key="7">
    <source>
        <dbReference type="ARBA" id="ARBA00022840"/>
    </source>
</evidence>
<dbReference type="AlphaFoldDB" id="A0A7D5M345"/>
<evidence type="ECO:0000256" key="5">
    <source>
        <dbReference type="ARBA" id="ARBA00022741"/>
    </source>
</evidence>
<evidence type="ECO:0000256" key="1">
    <source>
        <dbReference type="ARBA" id="ARBA00004370"/>
    </source>
</evidence>
<evidence type="ECO:0000256" key="4">
    <source>
        <dbReference type="ARBA" id="ARBA00022692"/>
    </source>
</evidence>
<dbReference type="Proteomes" id="UP000509441">
    <property type="component" value="Chromosome"/>
</dbReference>
<sequence>MEKLLSLSWVILVASLLFTSMIWISYSLEEQNSQKQNFLKDTDFLTLLITDELKQYGQVLVGAKGLYAASNEVELSEWNTFIDSQNLPTRFPGLQGVGYVEHTLHENRDKLIAKMVDYGFVNYQILPQGDRSEYYPVLFVAPLDIRNEKAIGFDIYSEQIRQDAVNLLKKTGDTTITGKIILVQEIDDDIQYGFLMLTPIYSNEANSSDTLTGMVYAVFRINDFILGTVDGHLFDNIKLKIYDTSVSDENLFFDSQELHDTTFDDDFSTEIFVSINNRDWVFSYAGNSVPLNLVEALVQIFIPVVGIAMSLLLFYMFRIFATNIKLTQEAANSEKITTIGTMASRMSHDLKNPLTVIKSSLELLKMNLGPDLDEKTKNYTKRIDDSIDSIFSIIDDVLEFAKNSKLHKEKTSINFLLETVVSNIDVPKDIQIKLPENKMTLNCDSSKMKSVFSNLITNSIQSIENNGTITISIESDSKNAFISIVDSGPGIPKDKISRIFDPLFTTKSSGTGLGLGICRNIIEQHRGTISVHNNPTTFTISLPKTLASDDDNVVDAGVVLKKMLKDIKKDET</sequence>
<comment type="subcellular location">
    <subcellularLocation>
        <location evidence="1">Membrane</location>
    </subcellularLocation>
</comment>
<keyword evidence="6" id="KW-0418">Kinase</keyword>
<organism evidence="14 15">
    <name type="scientific">Nitrosopumilus oxyclinae</name>
    <dbReference type="NCBI Taxonomy" id="1959104"/>
    <lineage>
        <taxon>Archaea</taxon>
        <taxon>Nitrososphaerota</taxon>
        <taxon>Nitrososphaeria</taxon>
        <taxon>Nitrosopumilales</taxon>
        <taxon>Nitrosopumilaceae</taxon>
        <taxon>Nitrosopumilus</taxon>
    </lineage>
</organism>
<dbReference type="OrthoDB" id="8127at2157"/>
<evidence type="ECO:0000259" key="12">
    <source>
        <dbReference type="PROSITE" id="PS50109"/>
    </source>
</evidence>
<dbReference type="Gene3D" id="3.30.565.10">
    <property type="entry name" value="Histidine kinase-like ATPase, C-terminal domain"/>
    <property type="match status" value="1"/>
</dbReference>
<dbReference type="InterPro" id="IPR036890">
    <property type="entry name" value="HATPase_C_sf"/>
</dbReference>
<keyword evidence="5" id="KW-0547">Nucleotide-binding</keyword>
<keyword evidence="15" id="KW-1185">Reference proteome</keyword>
<keyword evidence="10 11" id="KW-0472">Membrane</keyword>
<evidence type="ECO:0000256" key="8">
    <source>
        <dbReference type="ARBA" id="ARBA00022989"/>
    </source>
</evidence>
<evidence type="ECO:0000313" key="14">
    <source>
        <dbReference type="EMBL" id="QLH04935.1"/>
    </source>
</evidence>
<evidence type="ECO:0000256" key="2">
    <source>
        <dbReference type="ARBA" id="ARBA00022553"/>
    </source>
</evidence>
<dbReference type="PROSITE" id="PS50839">
    <property type="entry name" value="CHASE"/>
    <property type="match status" value="1"/>
</dbReference>
<dbReference type="InterPro" id="IPR004358">
    <property type="entry name" value="Sig_transdc_His_kin-like_C"/>
</dbReference>
<evidence type="ECO:0000259" key="13">
    <source>
        <dbReference type="PROSITE" id="PS50839"/>
    </source>
</evidence>
<evidence type="ECO:0000313" key="15">
    <source>
        <dbReference type="Proteomes" id="UP000509441"/>
    </source>
</evidence>
<dbReference type="SUPFAM" id="SSF47384">
    <property type="entry name" value="Homodimeric domain of signal transducing histidine kinase"/>
    <property type="match status" value="1"/>
</dbReference>
<protein>
    <recommendedName>
        <fullName evidence="16">Histidine kinase domain-containing protein</fullName>
    </recommendedName>
</protein>
<dbReference type="EMBL" id="CP026994">
    <property type="protein sequence ID" value="QLH04935.1"/>
    <property type="molecule type" value="Genomic_DNA"/>
</dbReference>
<dbReference type="Gene3D" id="3.30.450.350">
    <property type="entry name" value="CHASE domain"/>
    <property type="match status" value="1"/>
</dbReference>
<dbReference type="PANTHER" id="PTHR43065">
    <property type="entry name" value="SENSOR HISTIDINE KINASE"/>
    <property type="match status" value="1"/>
</dbReference>
<dbReference type="CDD" id="cd00082">
    <property type="entry name" value="HisKA"/>
    <property type="match status" value="1"/>
</dbReference>
<dbReference type="InterPro" id="IPR005467">
    <property type="entry name" value="His_kinase_dom"/>
</dbReference>
<dbReference type="SMART" id="SM01079">
    <property type="entry name" value="CHASE"/>
    <property type="match status" value="1"/>
</dbReference>
<evidence type="ECO:0000256" key="3">
    <source>
        <dbReference type="ARBA" id="ARBA00022679"/>
    </source>
</evidence>
<dbReference type="Pfam" id="PF02518">
    <property type="entry name" value="HATPase_c"/>
    <property type="match status" value="1"/>
</dbReference>